<evidence type="ECO:0000313" key="7">
    <source>
        <dbReference type="EMBL" id="RCI10501.1"/>
    </source>
</evidence>
<evidence type="ECO:0000256" key="2">
    <source>
        <dbReference type="ARBA" id="ARBA00022450"/>
    </source>
</evidence>
<dbReference type="SUPFAM" id="SSF47336">
    <property type="entry name" value="ACP-like"/>
    <property type="match status" value="3"/>
</dbReference>
<dbReference type="InterPro" id="IPR010071">
    <property type="entry name" value="AA_adenyl_dom"/>
</dbReference>
<dbReference type="PROSITE" id="PS00455">
    <property type="entry name" value="AMP_BINDING"/>
    <property type="match status" value="2"/>
</dbReference>
<dbReference type="Pfam" id="PF00550">
    <property type="entry name" value="PP-binding"/>
    <property type="match status" value="3"/>
</dbReference>
<dbReference type="Gene3D" id="3.30.300.30">
    <property type="match status" value="3"/>
</dbReference>
<dbReference type="GO" id="GO:0005737">
    <property type="term" value="C:cytoplasm"/>
    <property type="evidence" value="ECO:0007669"/>
    <property type="project" value="TreeGrafter"/>
</dbReference>
<keyword evidence="8" id="KW-1185">Reference proteome</keyword>
<dbReference type="CDD" id="cd19534">
    <property type="entry name" value="E_NRPS"/>
    <property type="match status" value="1"/>
</dbReference>
<dbReference type="InterPro" id="IPR009081">
    <property type="entry name" value="PP-bd_ACP"/>
</dbReference>
<dbReference type="FunFam" id="3.30.559.30:FF:000002">
    <property type="entry name" value="Nonribosomal peptide synthase Pes1"/>
    <property type="match status" value="1"/>
</dbReference>
<keyword evidence="3" id="KW-0597">Phosphoprotein</keyword>
<dbReference type="PROSITE" id="PS50075">
    <property type="entry name" value="CARRIER"/>
    <property type="match status" value="3"/>
</dbReference>
<evidence type="ECO:0000256" key="5">
    <source>
        <dbReference type="ARBA" id="ARBA00029454"/>
    </source>
</evidence>
<dbReference type="STRING" id="1330021.A0A367L7W2"/>
<proteinExistence type="inferred from homology"/>
<dbReference type="InterPro" id="IPR023213">
    <property type="entry name" value="CAT-like_dom_sf"/>
</dbReference>
<evidence type="ECO:0000313" key="8">
    <source>
        <dbReference type="Proteomes" id="UP000253664"/>
    </source>
</evidence>
<dbReference type="NCBIfam" id="TIGR01733">
    <property type="entry name" value="AA-adenyl-dom"/>
    <property type="match status" value="2"/>
</dbReference>
<dbReference type="Gene3D" id="1.10.1200.10">
    <property type="entry name" value="ACP-like"/>
    <property type="match status" value="3"/>
</dbReference>
<dbReference type="InterPro" id="IPR000873">
    <property type="entry name" value="AMP-dep_synth/lig_dom"/>
</dbReference>
<dbReference type="GO" id="GO:0031177">
    <property type="term" value="F:phosphopantetheine binding"/>
    <property type="evidence" value="ECO:0007669"/>
    <property type="project" value="InterPro"/>
</dbReference>
<dbReference type="InterPro" id="IPR042099">
    <property type="entry name" value="ANL_N_sf"/>
</dbReference>
<gene>
    <name evidence="7" type="ORF">L249_4473</name>
</gene>
<reference evidence="7 8" key="1">
    <citation type="journal article" date="2015" name="BMC Genomics">
        <title>Insights from the genome of Ophiocordyceps polyrhachis-furcata to pathogenicity and host specificity in insect fungi.</title>
        <authorList>
            <person name="Wichadakul D."/>
            <person name="Kobmoo N."/>
            <person name="Ingsriswang S."/>
            <person name="Tangphatsornruang S."/>
            <person name="Chantasingh D."/>
            <person name="Luangsa-ard J.J."/>
            <person name="Eurwilaichitr L."/>
        </authorList>
    </citation>
    <scope>NUCLEOTIDE SEQUENCE [LARGE SCALE GENOMIC DNA]</scope>
    <source>
        <strain evidence="7 8">BCC 54312</strain>
    </source>
</reference>
<feature type="domain" description="Carrier" evidence="6">
    <location>
        <begin position="587"/>
        <end position="663"/>
    </location>
</feature>
<dbReference type="InterPro" id="IPR020845">
    <property type="entry name" value="AMP-binding_CS"/>
</dbReference>
<dbReference type="OrthoDB" id="416786at2759"/>
<sequence>MRYQIDPVRNGVWHSNGEEKTTREEIVKETLPRTLDDIWSRNAMVPESVEACVHGLFKRNVCEQPSAPAVCSWDGSLTYGELDVLSTKLAHRLVHLGVGPATMVLLSFEKSVLMPIAALAVMKAGGASVALDITQPEHHLRMVASQVAAPIVLSSPTNESLARQLAAGQVVVVVVDREQLAGPAKQQQTLPLVTPSDNLYVTFTSGCTGAPKGAVITHRNFSSAITYQQKALGFNVSSRIYDHASYASHVAWCNLLHALTCGGCLCIPSETDRRSNVAASMAQLGANYAQLPPSVARVLHLSSLPGLRQLNLVGEPASPLEAAGELGDAAVTTISAYGLSETASLAAVWTVNGSRDLPASGVCAWVVDAKDPRSLAPFGAEGELWLEGPMVGPGYLNSPDRTAAAFIEDPEWLLHGAPKWPGRHGRVHRTGDIVRYDDDGRLVFVGRREQPRIRDGQRVNASEVEHHLRQAAVSLANDDDLDGLQLIAETIQPQGADAAVLVAFVALDGARHMPEEEYGESAHRVTARLSEGLSAALPPHMMPEAFIPIQAVPMTVTGKIDRHCLRSIGSLLTETEMARLRGAGRPAPRSEAEQLMAELWAQALQTELSAIGRDDDFFASGGDATAALRLARLARERNLPLEAREVFRSPRLRDMAAWAATQTPWAATRISSPLVDTDISSAASTSSSSASSSSSSPPLAAIPPLSLLERPIDEAQVRAHAARLCRVSDALVLDVLPCTPLQAGLLALTAQQAGAYVAYNVFELGPDVDAERFRASWDQAVALNPILRTRIVSLPRHGVVQVVLEEGAHWHSGSDSPDSYHLDKATRHMGLGTPLSRFALFRGGDDGPRHFVWEVHHALYDGWSLPLLMQEAEHIYYGEASPPLEPMTALIKYISERDEATTKAFWQAQFAGIKGAHFPAPRSAVPYEPHPDSQMSRAVSGLEWGRGDVTPASVIRAAWAIMVAHSADSDEALFGLTVTGRQAAVPGIERMAGPAIATVPVRVTLDWDDSVGRLLGAVQRQAADMIPYEQTGLQRIRRVSEAAAVACSFQSLLVIQPGGGDGNGEGDNAERVFLTEPADDHHATAQWQDFSTYAVVVECQLDADEVRLRIGFDSSVVGIQQMERIARGFESVLRLLCDQHHAKDRLRAAVVPSLSRASIDDIWRWNATVPAAVDSCIHDLVSQRARERPEAPAVCAWDGELTYQRLDELSTKLALSLTSRGVAGTIVPIFFEKSMWMPVATLAVMKAGGATIAMETTQPEERLRGIAAQADSPVVLASVQKSAMARGLVSSEVITVGPNQASLDADTEGLSLPAVDPSSILYIVFTSGSTGTPKGAIVTHGNFASAAAYQQQPLGFDTNSRVFDFASYAFDASWYNLLNALTVGGCLCIPSAEERENNLSGCIEKYKVTTADLTPSVARFMGPETLSRLSTLILGGEAVLPSDALLAGENTQIINVYGPAECTPTITLAPVVKDCKDGVTIGRGAGVCTWIVHPEDDSCLAPIGAVGELWVEGPLVGRGYLKDQEKSALAFVQDPVWLTQGGRSGRVYRTGDLVRYREDGSLLFVGRKDTQVKIRGQRIELGEVEHHVLRALEPVEGVVDVTNAQVVAETIKPDETKGPILVAFIALENASSMAEGEHASAVAKVTHGLADRLALTLPAFMIPSAFIPAHGIPMSGTGKTDRRLLRTMGADSWLQHRAASDKEEPVTDLTDLEKLLQQIWISVLLLTPEEASVNKLFTRLGGDSISAMQVVSQCRLHNLSLTASDVLQAGTIRRLAQRCQTLSGQKPLVESSSEDEADGSEPFDLSPIQQMFFEAYPDGLDHYNQSFILDLGQPSSVETLRGAMRALVGRHEMLRARYFRDASSGDRWRQRIVSEDDEDAFAFTYQSVPRRDDMAEAAQRRQESLDIRTGPVFACDVFDVAGEQSLVLSAHHLVIDLVSWRIIWADIEDFVRQGSMRSQRTTSFRAWCRRQARVGSGLSPLDVLPFPVPAPEVGFWALPARENTFGNCVNLTETISRETSSLVLSDANDSLRTEPIDLLVAAVVHSFLKAFPERPPPIVWLEGHGREQSAKLPYDVSETVGWFTTMYPVPVPASAAGGSLIEAVRTAKDTRRKVPGKGQPYFACRYHSVSGREAFEGHDMAEITLNFTGRYQQLESEESLFGRAEQPAEAERSITEVSESAPRTAMIEINAGVEEGRLGVSFCFHRRMRHQDRLRRWAEDGFGAALSSLARELQHAPSVPTLTDLPLLSLSYRGLDELLLRQLPTMGIRPESVSDMYPCSPLQEGILLSAFKGAATYDTFSVYRCAPNAGGASVSPARLEAAWRRVVARHSILSTVFAMHPEGGSFVQVVVPSSPVRVAHTTTVQSPIMALTELERPAFGPGEPRVAFTVCRSEAGEVACRLDLSHALIDAYSMSVMVQELAAAYDDCELPPAPAFVDMVRFIDSTPKAQRVASWTALLEGVEPCVVPVTQPPPGLDLVEGHGDVSLPTNLASAITDFCRDMGITRSVFLQVAWSMALSHFTGMHEVCFGYLASGRDAPVDKIETMVGPLANLLIGRIDLRRPARQVLEKTLQHAIEHLAMQHASLAEIQHHLGLSGQRLFNTSLSIREADKLKGTDTRTITLDSDVGEDPHEYDLSLSANIDGAKMDIVMEYREPYISKNVAREACLALEKAIAYLLSVGADEDNAEPLFDGFFKRVVGTDQASASAFWKAQFSGIQGSNFPPLKTGASHSNLDGRVELDLSNLGWDQTDSSTLVRAAWSMVTARSMGSDETLFGAVVGSDDAVVPVRVRLDWEASTEKLLGDIRDQAKAMKPYEHTGRARIRSMGDEAALACDFKTLLVVRSARQSITAEPDHSNLGSHAMLVEVETRDSDCARVCVTFDSHSISEARVSRIIHQFQHVLRQLSGACATKLRDVTVVSQRDLDDIWTWNATVPDLVEGCLHDLIEQRAREQPLTSAINAWDGSLTYGQLSELSTRLAHQLVSQGVGRGSVVPLVFEKSMWMPVAALAVMKAGGASVAVDSTQPEERVRVIATQARSAGRLIVVCSVANEALVRRLEPDASIVVGIDRLPELLPERYPALPSVSPTDVLYVVFTSGSTGRPKGAVVSHQNFYSAVVYQRDDLGYRSNSRVFDFASYAFDIAWSNLLNTLTAGACLCIPSAAERENNLPGSLEKYRVNVADLTPSVARFIEPKSSLSNLSTLLLGGEVVLPSDALIVPEHTLVVSAYGPAECTPTSTILHLKSSSEMGIGRAAGLCTWVVDMDNPEALAPIGAVGELWLEGPLVGLGYLDEPEKTAAAFIKDPAWLVRGAPGTREGRGGTVYRTGDLVQYKEDGTLLFVGRKDTQVKIRGQRVELGEVEHHVQRAIKAAEPAASFQIIAETIQPKGVDSKMLVAFVALDGARDMTPDEYDELVRQATAGLNDRLAETLPVFMLPTAYIPLQTLPMMATGKADRRQLRGIGSSLSARDISRLSRVEGDRRPPRTEAERTVQALWAEVLKIDRDSIGIDDSFFRIGGDSIGAMRLVGLARQQGLGLSVRDIFQNPVLRDLAALEGNLSTAQG</sequence>
<dbReference type="NCBIfam" id="NF003417">
    <property type="entry name" value="PRK04813.1"/>
    <property type="match status" value="3"/>
</dbReference>
<dbReference type="Gene3D" id="3.30.559.10">
    <property type="entry name" value="Chloramphenicol acetyltransferase-like domain"/>
    <property type="match status" value="3"/>
</dbReference>
<dbReference type="GO" id="GO:0016874">
    <property type="term" value="F:ligase activity"/>
    <property type="evidence" value="ECO:0007669"/>
    <property type="project" value="UniProtKB-KW"/>
</dbReference>
<dbReference type="InterPro" id="IPR020806">
    <property type="entry name" value="PKS_PP-bd"/>
</dbReference>
<dbReference type="GO" id="GO:0043041">
    <property type="term" value="P:amino acid activation for nonribosomal peptide biosynthetic process"/>
    <property type="evidence" value="ECO:0007669"/>
    <property type="project" value="TreeGrafter"/>
</dbReference>
<dbReference type="FunFam" id="3.30.559.30:FF:000003">
    <property type="entry name" value="Nonribosomal peptide synthase SidD"/>
    <property type="match status" value="1"/>
</dbReference>
<dbReference type="PANTHER" id="PTHR45527">
    <property type="entry name" value="NONRIBOSOMAL PEPTIDE SYNTHETASE"/>
    <property type="match status" value="1"/>
</dbReference>
<dbReference type="Gene3D" id="3.30.559.30">
    <property type="entry name" value="Nonribosomal peptide synthetase, condensation domain"/>
    <property type="match status" value="4"/>
</dbReference>
<name>A0A367L7W2_9HYPO</name>
<dbReference type="CDD" id="cd19542">
    <property type="entry name" value="CT_NRPS-like"/>
    <property type="match status" value="1"/>
</dbReference>
<dbReference type="InterPro" id="IPR001242">
    <property type="entry name" value="Condensation_dom"/>
</dbReference>
<feature type="domain" description="Carrier" evidence="6">
    <location>
        <begin position="1707"/>
        <end position="1783"/>
    </location>
</feature>
<dbReference type="SMART" id="SM00823">
    <property type="entry name" value="PKS_PP"/>
    <property type="match status" value="3"/>
</dbReference>
<evidence type="ECO:0000259" key="6">
    <source>
        <dbReference type="PROSITE" id="PS50075"/>
    </source>
</evidence>
<comment type="similarity">
    <text evidence="5">Belongs to the NRP synthetase family.</text>
</comment>
<dbReference type="FunFam" id="3.30.559.10:FF:000016">
    <property type="entry name" value="Nonribosomal peptide synthase Pes1"/>
    <property type="match status" value="1"/>
</dbReference>
<feature type="domain" description="Carrier" evidence="6">
    <location>
        <begin position="3480"/>
        <end position="3556"/>
    </location>
</feature>
<dbReference type="InterPro" id="IPR006162">
    <property type="entry name" value="Ppantetheine_attach_site"/>
</dbReference>
<dbReference type="EMBL" id="LKCN02000012">
    <property type="protein sequence ID" value="RCI10501.1"/>
    <property type="molecule type" value="Genomic_DNA"/>
</dbReference>
<dbReference type="Pfam" id="PF00501">
    <property type="entry name" value="AMP-binding"/>
    <property type="match status" value="3"/>
</dbReference>
<dbReference type="GO" id="GO:0044550">
    <property type="term" value="P:secondary metabolite biosynthetic process"/>
    <property type="evidence" value="ECO:0007669"/>
    <property type="project" value="TreeGrafter"/>
</dbReference>
<keyword evidence="2" id="KW-0596">Phosphopantetheine</keyword>
<keyword evidence="4" id="KW-0436">Ligase</keyword>
<evidence type="ECO:0000256" key="1">
    <source>
        <dbReference type="ARBA" id="ARBA00005179"/>
    </source>
</evidence>
<dbReference type="FunFam" id="1.10.1200.10:FF:000005">
    <property type="entry name" value="Nonribosomal peptide synthetase 1"/>
    <property type="match status" value="1"/>
</dbReference>
<evidence type="ECO:0000256" key="4">
    <source>
        <dbReference type="ARBA" id="ARBA00022598"/>
    </source>
</evidence>
<dbReference type="Pfam" id="PF00668">
    <property type="entry name" value="Condensation"/>
    <property type="match status" value="4"/>
</dbReference>
<protein>
    <recommendedName>
        <fullName evidence="6">Carrier domain-containing protein</fullName>
    </recommendedName>
</protein>
<dbReference type="InterPro" id="IPR045851">
    <property type="entry name" value="AMP-bd_C_sf"/>
</dbReference>
<dbReference type="CDD" id="cd19545">
    <property type="entry name" value="FUM14_C_NRPS-like"/>
    <property type="match status" value="1"/>
</dbReference>
<dbReference type="Gene3D" id="3.40.50.12780">
    <property type="entry name" value="N-terminal domain of ligase-like"/>
    <property type="match status" value="3"/>
</dbReference>
<accession>A0A367L7W2</accession>
<dbReference type="Proteomes" id="UP000253664">
    <property type="component" value="Unassembled WGS sequence"/>
</dbReference>
<dbReference type="SUPFAM" id="SSF52777">
    <property type="entry name" value="CoA-dependent acyltransferases"/>
    <property type="match status" value="7"/>
</dbReference>
<dbReference type="InterPro" id="IPR036736">
    <property type="entry name" value="ACP-like_sf"/>
</dbReference>
<comment type="caution">
    <text evidence="7">The sequence shown here is derived from an EMBL/GenBank/DDBJ whole genome shotgun (WGS) entry which is preliminary data.</text>
</comment>
<evidence type="ECO:0000256" key="3">
    <source>
        <dbReference type="ARBA" id="ARBA00022553"/>
    </source>
</evidence>
<comment type="pathway">
    <text evidence="1">Secondary metabolite biosynthesis.</text>
</comment>
<dbReference type="PANTHER" id="PTHR45527:SF3">
    <property type="entry name" value="SIDEROPHORE SYNTHETASE (EUROFUNG)"/>
    <property type="match status" value="1"/>
</dbReference>
<dbReference type="PROSITE" id="PS00012">
    <property type="entry name" value="PHOSPHOPANTETHEINE"/>
    <property type="match status" value="1"/>
</dbReference>
<organism evidence="7 8">
    <name type="scientific">Ophiocordyceps polyrhachis-furcata BCC 54312</name>
    <dbReference type="NCBI Taxonomy" id="1330021"/>
    <lineage>
        <taxon>Eukaryota</taxon>
        <taxon>Fungi</taxon>
        <taxon>Dikarya</taxon>
        <taxon>Ascomycota</taxon>
        <taxon>Pezizomycotina</taxon>
        <taxon>Sordariomycetes</taxon>
        <taxon>Hypocreomycetidae</taxon>
        <taxon>Hypocreales</taxon>
        <taxon>Ophiocordycipitaceae</taxon>
        <taxon>Ophiocordyceps</taxon>
    </lineage>
</organism>
<dbReference type="CDD" id="cd05918">
    <property type="entry name" value="A_NRPS_SidN3_like"/>
    <property type="match status" value="3"/>
</dbReference>
<dbReference type="SUPFAM" id="SSF56801">
    <property type="entry name" value="Acetyl-CoA synthetase-like"/>
    <property type="match status" value="3"/>
</dbReference>
<dbReference type="FunFam" id="3.30.300.30:FF:000015">
    <property type="entry name" value="Nonribosomal peptide synthase SidD"/>
    <property type="match status" value="3"/>
</dbReference>